<sequence length="629" mass="69509">MTTVKCAAVDARQHDSADEVSKFLVSLEGARGCFSGKVIDYRMPCTAAANTTCQIVASLSLWNEFLCWLELELRDLSETGRQLGLAHVGVTCLPWPTESRMRQAAAVLYWLLKTHRCIASICVASSTFSPEIAQLRSAVLCDVLCGNDSVKSLALESASTVQSERFCEVILSLQRLEQLRCAFVSNRSAFPRTVSAFLQASTTLTVLDFRVSLETAQARLLVTALRANSTLRDLSLSATAILAEPASFVTFLSGTATLERLKVVGSAGSLGDDALKWIFEGMLENGTVSTLEAHELHLDSESVELGARVLAQSKVLRRFELLRSLSLLESPLVRELTGSAVSHDTASWQEAILQNDTIRYVTLRLNTWTDEYWGRFFRLLSRDRSLKLVTVVAGKDECGRLSAVAEKLDEAGCEDKVSLVASCAHDTFSLANCKRCPELRARIGLLAVAETLSVFQQLSAFSCLKIVRLAIEDWEKELCWLFAEYVSTTCTLRTLDLQLTVPELPPESLDWWPALSRALLLNRSITDFGLGVFVDSCEDVECLGEAVARSSTIRKLRLLMWLPAARRSFLRGMHAGIFENRTLCSATLDSGSTYGPWAADWFVVCDTARRNWGCVPRAAQFLNHARQDT</sequence>
<evidence type="ECO:0000313" key="2">
    <source>
        <dbReference type="Proteomes" id="UP000821845"/>
    </source>
</evidence>
<evidence type="ECO:0000313" key="1">
    <source>
        <dbReference type="EMBL" id="KAH6943561.1"/>
    </source>
</evidence>
<organism evidence="1 2">
    <name type="scientific">Hyalomma asiaticum</name>
    <name type="common">Tick</name>
    <dbReference type="NCBI Taxonomy" id="266040"/>
    <lineage>
        <taxon>Eukaryota</taxon>
        <taxon>Metazoa</taxon>
        <taxon>Ecdysozoa</taxon>
        <taxon>Arthropoda</taxon>
        <taxon>Chelicerata</taxon>
        <taxon>Arachnida</taxon>
        <taxon>Acari</taxon>
        <taxon>Parasitiformes</taxon>
        <taxon>Ixodida</taxon>
        <taxon>Ixodoidea</taxon>
        <taxon>Ixodidae</taxon>
        <taxon>Hyalomminae</taxon>
        <taxon>Hyalomma</taxon>
    </lineage>
</organism>
<keyword evidence="2" id="KW-1185">Reference proteome</keyword>
<reference evidence="1" key="1">
    <citation type="submission" date="2020-05" db="EMBL/GenBank/DDBJ databases">
        <title>Large-scale comparative analyses of tick genomes elucidate their genetic diversity and vector capacities.</title>
        <authorList>
            <person name="Jia N."/>
            <person name="Wang J."/>
            <person name="Shi W."/>
            <person name="Du L."/>
            <person name="Sun Y."/>
            <person name="Zhan W."/>
            <person name="Jiang J."/>
            <person name="Wang Q."/>
            <person name="Zhang B."/>
            <person name="Ji P."/>
            <person name="Sakyi L.B."/>
            <person name="Cui X."/>
            <person name="Yuan T."/>
            <person name="Jiang B."/>
            <person name="Yang W."/>
            <person name="Lam T.T.-Y."/>
            <person name="Chang Q."/>
            <person name="Ding S."/>
            <person name="Wang X."/>
            <person name="Zhu J."/>
            <person name="Ruan X."/>
            <person name="Zhao L."/>
            <person name="Wei J."/>
            <person name="Que T."/>
            <person name="Du C."/>
            <person name="Cheng J."/>
            <person name="Dai P."/>
            <person name="Han X."/>
            <person name="Huang E."/>
            <person name="Gao Y."/>
            <person name="Liu J."/>
            <person name="Shao H."/>
            <person name="Ye R."/>
            <person name="Li L."/>
            <person name="Wei W."/>
            <person name="Wang X."/>
            <person name="Wang C."/>
            <person name="Yang T."/>
            <person name="Huo Q."/>
            <person name="Li W."/>
            <person name="Guo W."/>
            <person name="Chen H."/>
            <person name="Zhou L."/>
            <person name="Ni X."/>
            <person name="Tian J."/>
            <person name="Zhou Y."/>
            <person name="Sheng Y."/>
            <person name="Liu T."/>
            <person name="Pan Y."/>
            <person name="Xia L."/>
            <person name="Li J."/>
            <person name="Zhao F."/>
            <person name="Cao W."/>
        </authorList>
    </citation>
    <scope>NUCLEOTIDE SEQUENCE</scope>
    <source>
        <strain evidence="1">Hyas-2018</strain>
    </source>
</reference>
<dbReference type="EMBL" id="CM023490">
    <property type="protein sequence ID" value="KAH6943561.1"/>
    <property type="molecule type" value="Genomic_DNA"/>
</dbReference>
<comment type="caution">
    <text evidence="1">The sequence shown here is derived from an EMBL/GenBank/DDBJ whole genome shotgun (WGS) entry which is preliminary data.</text>
</comment>
<name>A0ACB7T8S1_HYAAI</name>
<accession>A0ACB7T8S1</accession>
<protein>
    <submittedName>
        <fullName evidence="1">Uncharacterized protein</fullName>
    </submittedName>
</protein>
<gene>
    <name evidence="1" type="ORF">HPB50_024334</name>
</gene>
<dbReference type="Proteomes" id="UP000821845">
    <property type="component" value="Chromosome 10"/>
</dbReference>
<proteinExistence type="predicted"/>